<name>A0A6C0CNK6_9ZZZZ</name>
<organism evidence="2">
    <name type="scientific">viral metagenome</name>
    <dbReference type="NCBI Taxonomy" id="1070528"/>
    <lineage>
        <taxon>unclassified sequences</taxon>
        <taxon>metagenomes</taxon>
        <taxon>organismal metagenomes</taxon>
    </lineage>
</organism>
<dbReference type="AlphaFoldDB" id="A0A6C0CNK6"/>
<sequence>MEMSIFITALCVAIIYLLMKFLEMRVIEKQNKPLKILARDTLLVYLSVLTGHFILVQLSPITNTNSVTQVFTAKPDF</sequence>
<accession>A0A6C0CNK6</accession>
<feature type="transmembrane region" description="Helical" evidence="1">
    <location>
        <begin position="6"/>
        <end position="22"/>
    </location>
</feature>
<evidence type="ECO:0000256" key="1">
    <source>
        <dbReference type="SAM" id="Phobius"/>
    </source>
</evidence>
<reference evidence="2" key="1">
    <citation type="journal article" date="2020" name="Nature">
        <title>Giant virus diversity and host interactions through global metagenomics.</title>
        <authorList>
            <person name="Schulz F."/>
            <person name="Roux S."/>
            <person name="Paez-Espino D."/>
            <person name="Jungbluth S."/>
            <person name="Walsh D.A."/>
            <person name="Denef V.J."/>
            <person name="McMahon K.D."/>
            <person name="Konstantinidis K.T."/>
            <person name="Eloe-Fadrosh E.A."/>
            <person name="Kyrpides N.C."/>
            <person name="Woyke T."/>
        </authorList>
    </citation>
    <scope>NUCLEOTIDE SEQUENCE</scope>
    <source>
        <strain evidence="2">GVMAG-M-3300021425-14</strain>
    </source>
</reference>
<feature type="transmembrane region" description="Helical" evidence="1">
    <location>
        <begin position="42"/>
        <end position="61"/>
    </location>
</feature>
<dbReference type="EMBL" id="MN739460">
    <property type="protein sequence ID" value="QHT05807.1"/>
    <property type="molecule type" value="Genomic_DNA"/>
</dbReference>
<keyword evidence="1" id="KW-1133">Transmembrane helix</keyword>
<evidence type="ECO:0000313" key="2">
    <source>
        <dbReference type="EMBL" id="QHT05807.1"/>
    </source>
</evidence>
<keyword evidence="1" id="KW-0812">Transmembrane</keyword>
<keyword evidence="1" id="KW-0472">Membrane</keyword>
<protein>
    <submittedName>
        <fullName evidence="2">Uncharacterized protein</fullName>
    </submittedName>
</protein>
<proteinExistence type="predicted"/>